<keyword evidence="4" id="KW-0648">Protein biosynthesis</keyword>
<dbReference type="GO" id="GO:0006412">
    <property type="term" value="P:translation"/>
    <property type="evidence" value="ECO:0007669"/>
    <property type="project" value="UniProtKB-KW"/>
</dbReference>
<dbReference type="AlphaFoldDB" id="X0VPA5"/>
<organism evidence="8">
    <name type="scientific">marine sediment metagenome</name>
    <dbReference type="NCBI Taxonomy" id="412755"/>
    <lineage>
        <taxon>unclassified sequences</taxon>
        <taxon>metagenomes</taxon>
        <taxon>ecological metagenomes</taxon>
    </lineage>
</organism>
<accession>X0VPA5</accession>
<dbReference type="GO" id="GO:0070681">
    <property type="term" value="P:glutaminyl-tRNAGln biosynthesis via transamidation"/>
    <property type="evidence" value="ECO:0007669"/>
    <property type="project" value="TreeGrafter"/>
</dbReference>
<feature type="non-terminal residue" evidence="8">
    <location>
        <position position="1"/>
    </location>
</feature>
<dbReference type="SUPFAM" id="SSF89095">
    <property type="entry name" value="GatB/YqeY motif"/>
    <property type="match status" value="1"/>
</dbReference>
<evidence type="ECO:0000256" key="1">
    <source>
        <dbReference type="ARBA" id="ARBA00022598"/>
    </source>
</evidence>
<dbReference type="FunFam" id="1.10.10.410:FF:000001">
    <property type="entry name" value="Aspartyl/glutamyl-tRNA(Asn/Gln) amidotransferase subunit B"/>
    <property type="match status" value="1"/>
</dbReference>
<evidence type="ECO:0000256" key="4">
    <source>
        <dbReference type="ARBA" id="ARBA00022917"/>
    </source>
</evidence>
<sequence length="145" mass="14772">DARRCANLLLGRGAAIANERGCTIAEVGVAAGQLVELVQLLTAGEINATAAARIFDKLAAQAPVASSPRAIAEADGLLAITDAGAIRAWVAEAIAGNAKAVGEARSGGKKAKRSFNFLVGQVMQKSRGAADPAQVQKLLKEKLGI</sequence>
<keyword evidence="3" id="KW-0067">ATP-binding</keyword>
<evidence type="ECO:0000259" key="7">
    <source>
        <dbReference type="SMART" id="SM00845"/>
    </source>
</evidence>
<dbReference type="InterPro" id="IPR003789">
    <property type="entry name" value="Asn/Gln_tRNA_amidoTrase-B-like"/>
</dbReference>
<comment type="catalytic activity">
    <reaction evidence="5">
        <text>L-aspartyl-tRNA(Asn) + L-glutamine + ATP + H2O = L-asparaginyl-tRNA(Asn) + L-glutamate + ADP + phosphate + 2 H(+)</text>
        <dbReference type="Rhea" id="RHEA:14513"/>
        <dbReference type="Rhea" id="RHEA-COMP:9674"/>
        <dbReference type="Rhea" id="RHEA-COMP:9677"/>
        <dbReference type="ChEBI" id="CHEBI:15377"/>
        <dbReference type="ChEBI" id="CHEBI:15378"/>
        <dbReference type="ChEBI" id="CHEBI:29985"/>
        <dbReference type="ChEBI" id="CHEBI:30616"/>
        <dbReference type="ChEBI" id="CHEBI:43474"/>
        <dbReference type="ChEBI" id="CHEBI:58359"/>
        <dbReference type="ChEBI" id="CHEBI:78515"/>
        <dbReference type="ChEBI" id="CHEBI:78516"/>
        <dbReference type="ChEBI" id="CHEBI:456216"/>
    </reaction>
</comment>
<keyword evidence="2" id="KW-0547">Nucleotide-binding</keyword>
<dbReference type="Pfam" id="PF02637">
    <property type="entry name" value="GatB_Yqey"/>
    <property type="match status" value="1"/>
</dbReference>
<reference evidence="8" key="1">
    <citation type="journal article" date="2014" name="Front. Microbiol.">
        <title>High frequency of phylogenetically diverse reductive dehalogenase-homologous genes in deep subseafloor sedimentary metagenomes.</title>
        <authorList>
            <person name="Kawai M."/>
            <person name="Futagami T."/>
            <person name="Toyoda A."/>
            <person name="Takaki Y."/>
            <person name="Nishi S."/>
            <person name="Hori S."/>
            <person name="Arai W."/>
            <person name="Tsubouchi T."/>
            <person name="Morono Y."/>
            <person name="Uchiyama I."/>
            <person name="Ito T."/>
            <person name="Fujiyama A."/>
            <person name="Inagaki F."/>
            <person name="Takami H."/>
        </authorList>
    </citation>
    <scope>NUCLEOTIDE SEQUENCE</scope>
    <source>
        <strain evidence="8">Expedition CK06-06</strain>
    </source>
</reference>
<dbReference type="Gene3D" id="1.10.10.410">
    <property type="match status" value="1"/>
</dbReference>
<dbReference type="PANTHER" id="PTHR11659">
    <property type="entry name" value="GLUTAMYL-TRNA GLN AMIDOTRANSFERASE SUBUNIT B MITOCHONDRIAL AND PROKARYOTIC PET112-RELATED"/>
    <property type="match status" value="1"/>
</dbReference>
<proteinExistence type="predicted"/>
<dbReference type="PANTHER" id="PTHR11659:SF0">
    <property type="entry name" value="GLUTAMYL-TRNA(GLN) AMIDOTRANSFERASE SUBUNIT B, MITOCHONDRIAL"/>
    <property type="match status" value="1"/>
</dbReference>
<dbReference type="GO" id="GO:0050567">
    <property type="term" value="F:glutaminyl-tRNA synthase (glutamine-hydrolyzing) activity"/>
    <property type="evidence" value="ECO:0007669"/>
    <property type="project" value="TreeGrafter"/>
</dbReference>
<dbReference type="InterPro" id="IPR018027">
    <property type="entry name" value="Asn/Gln_amidotransferase"/>
</dbReference>
<gene>
    <name evidence="8" type="ORF">S01H1_57585</name>
</gene>
<dbReference type="InterPro" id="IPR017959">
    <property type="entry name" value="Asn/Gln-tRNA_amidoTrfase_suB/E"/>
</dbReference>
<protein>
    <recommendedName>
        <fullName evidence="7">Asn/Gln amidotransferase domain-containing protein</fullName>
    </recommendedName>
</protein>
<evidence type="ECO:0000256" key="2">
    <source>
        <dbReference type="ARBA" id="ARBA00022741"/>
    </source>
</evidence>
<evidence type="ECO:0000256" key="5">
    <source>
        <dbReference type="ARBA" id="ARBA00047380"/>
    </source>
</evidence>
<evidence type="ECO:0000256" key="6">
    <source>
        <dbReference type="ARBA" id="ARBA00047913"/>
    </source>
</evidence>
<comment type="catalytic activity">
    <reaction evidence="6">
        <text>L-glutamyl-tRNA(Gln) + L-glutamine + ATP + H2O = L-glutaminyl-tRNA(Gln) + L-glutamate + ADP + phosphate + H(+)</text>
        <dbReference type="Rhea" id="RHEA:17521"/>
        <dbReference type="Rhea" id="RHEA-COMP:9681"/>
        <dbReference type="Rhea" id="RHEA-COMP:9684"/>
        <dbReference type="ChEBI" id="CHEBI:15377"/>
        <dbReference type="ChEBI" id="CHEBI:15378"/>
        <dbReference type="ChEBI" id="CHEBI:29985"/>
        <dbReference type="ChEBI" id="CHEBI:30616"/>
        <dbReference type="ChEBI" id="CHEBI:43474"/>
        <dbReference type="ChEBI" id="CHEBI:58359"/>
        <dbReference type="ChEBI" id="CHEBI:78520"/>
        <dbReference type="ChEBI" id="CHEBI:78521"/>
        <dbReference type="ChEBI" id="CHEBI:456216"/>
    </reaction>
</comment>
<dbReference type="EMBL" id="BARS01037559">
    <property type="protein sequence ID" value="GAG14313.1"/>
    <property type="molecule type" value="Genomic_DNA"/>
</dbReference>
<feature type="domain" description="Asn/Gln amidotransferase" evidence="7">
    <location>
        <begin position="1"/>
        <end position="143"/>
    </location>
</feature>
<dbReference type="GO" id="GO:0005524">
    <property type="term" value="F:ATP binding"/>
    <property type="evidence" value="ECO:0007669"/>
    <property type="project" value="UniProtKB-KW"/>
</dbReference>
<name>X0VPA5_9ZZZZ</name>
<evidence type="ECO:0000313" key="8">
    <source>
        <dbReference type="EMBL" id="GAG14313.1"/>
    </source>
</evidence>
<keyword evidence="1" id="KW-0436">Ligase</keyword>
<evidence type="ECO:0000256" key="3">
    <source>
        <dbReference type="ARBA" id="ARBA00022840"/>
    </source>
</evidence>
<dbReference type="SMART" id="SM00845">
    <property type="entry name" value="GatB_Yqey"/>
    <property type="match status" value="1"/>
</dbReference>
<comment type="caution">
    <text evidence="8">The sequence shown here is derived from an EMBL/GenBank/DDBJ whole genome shotgun (WGS) entry which is preliminary data.</text>
</comment>
<dbReference type="InterPro" id="IPR023168">
    <property type="entry name" value="GatB_Yqey_C_2"/>
</dbReference>